<dbReference type="InterPro" id="IPR056524">
    <property type="entry name" value="KIF6/9_C"/>
</dbReference>
<dbReference type="GO" id="GO:0007018">
    <property type="term" value="P:microtubule-based movement"/>
    <property type="evidence" value="ECO:0007669"/>
    <property type="project" value="InterPro"/>
</dbReference>
<reference evidence="7" key="1">
    <citation type="submission" date="2023-04" db="EMBL/GenBank/DDBJ databases">
        <title>Phytophthora fragariaefolia NBRC 109709.</title>
        <authorList>
            <person name="Ichikawa N."/>
            <person name="Sato H."/>
            <person name="Tonouchi N."/>
        </authorList>
    </citation>
    <scope>NUCLEOTIDE SEQUENCE</scope>
    <source>
        <strain evidence="7">NBRC 109709</strain>
    </source>
</reference>
<dbReference type="PROSITE" id="PS50067">
    <property type="entry name" value="KINESIN_MOTOR_2"/>
    <property type="match status" value="1"/>
</dbReference>
<feature type="region of interest" description="Disordered" evidence="5">
    <location>
        <begin position="538"/>
        <end position="562"/>
    </location>
</feature>
<dbReference type="Pfam" id="PF00225">
    <property type="entry name" value="Kinesin"/>
    <property type="match status" value="1"/>
</dbReference>
<dbReference type="GO" id="GO:0005524">
    <property type="term" value="F:ATP binding"/>
    <property type="evidence" value="ECO:0007669"/>
    <property type="project" value="UniProtKB-UniRule"/>
</dbReference>
<feature type="domain" description="Kinesin motor" evidence="6">
    <location>
        <begin position="32"/>
        <end position="339"/>
    </location>
</feature>
<comment type="similarity">
    <text evidence="3">Belongs to the TRAFAC class myosin-kinesin ATPase superfamily. Kinesin family.</text>
</comment>
<feature type="compositionally biased region" description="Basic and acidic residues" evidence="5">
    <location>
        <begin position="776"/>
        <end position="788"/>
    </location>
</feature>
<evidence type="ECO:0000256" key="4">
    <source>
        <dbReference type="SAM" id="Coils"/>
    </source>
</evidence>
<protein>
    <submittedName>
        <fullName evidence="7">Unnamed protein product</fullName>
    </submittedName>
</protein>
<feature type="coiled-coil region" evidence="4">
    <location>
        <begin position="606"/>
        <end position="633"/>
    </location>
</feature>
<keyword evidence="2 3" id="KW-0067">ATP-binding</keyword>
<feature type="binding site" evidence="3">
    <location>
        <begin position="119"/>
        <end position="126"/>
    </location>
    <ligand>
        <name>ATP</name>
        <dbReference type="ChEBI" id="CHEBI:30616"/>
    </ligand>
</feature>
<keyword evidence="1 3" id="KW-0547">Nucleotide-binding</keyword>
<dbReference type="PROSITE" id="PS00411">
    <property type="entry name" value="KINESIN_MOTOR_1"/>
    <property type="match status" value="1"/>
</dbReference>
<evidence type="ECO:0000259" key="6">
    <source>
        <dbReference type="PROSITE" id="PS50067"/>
    </source>
</evidence>
<comment type="caution">
    <text evidence="7">The sequence shown here is derived from an EMBL/GenBank/DDBJ whole genome shotgun (WGS) entry which is preliminary data.</text>
</comment>
<dbReference type="GO" id="GO:0008017">
    <property type="term" value="F:microtubule binding"/>
    <property type="evidence" value="ECO:0007669"/>
    <property type="project" value="InterPro"/>
</dbReference>
<dbReference type="OrthoDB" id="3176171at2759"/>
<dbReference type="PRINTS" id="PR00380">
    <property type="entry name" value="KINESINHEAVY"/>
</dbReference>
<evidence type="ECO:0000256" key="1">
    <source>
        <dbReference type="ARBA" id="ARBA00022741"/>
    </source>
</evidence>
<dbReference type="InterPro" id="IPR036961">
    <property type="entry name" value="Kinesin_motor_dom_sf"/>
</dbReference>
<dbReference type="SMART" id="SM00129">
    <property type="entry name" value="KISc"/>
    <property type="match status" value="1"/>
</dbReference>
<dbReference type="Pfam" id="PF23735">
    <property type="entry name" value="KIF9"/>
    <property type="match status" value="1"/>
</dbReference>
<dbReference type="SUPFAM" id="SSF52540">
    <property type="entry name" value="P-loop containing nucleoside triphosphate hydrolases"/>
    <property type="match status" value="1"/>
</dbReference>
<evidence type="ECO:0000256" key="2">
    <source>
        <dbReference type="ARBA" id="ARBA00022840"/>
    </source>
</evidence>
<proteinExistence type="inferred from homology"/>
<evidence type="ECO:0000256" key="3">
    <source>
        <dbReference type="PROSITE-ProRule" id="PRU00283"/>
    </source>
</evidence>
<feature type="region of interest" description="Disordered" evidence="5">
    <location>
        <begin position="646"/>
        <end position="669"/>
    </location>
</feature>
<keyword evidence="8" id="KW-1185">Reference proteome</keyword>
<dbReference type="PANTHER" id="PTHR47968">
    <property type="entry name" value="CENTROMERE PROTEIN E"/>
    <property type="match status" value="1"/>
</dbReference>
<dbReference type="GO" id="GO:0003777">
    <property type="term" value="F:microtubule motor activity"/>
    <property type="evidence" value="ECO:0007669"/>
    <property type="project" value="InterPro"/>
</dbReference>
<dbReference type="Proteomes" id="UP001165121">
    <property type="component" value="Unassembled WGS sequence"/>
</dbReference>
<sequence length="1090" mass="122058">MNRDDAAQYEDQDDTSSTLNGDEDQPADEEANIRIFLRVKPSRKPSGFFSWDEDSNMMKYDIPKDVAAGLINNSRTTYKFRFDSVIGMEAKQEEVFDRVGRPCVESALNGFNSTVFAYGQTGSGKTFTITGGAERYEDRGLIPRALSVIFERMRNNSQEQIIAHVSYLEIYNNQGYDLLDPNHESTKSLDDLPRVAMLEDEDGNCHLRNLSMHPVTAEEDALNLLFLGDTNRAVSETAMNLASSRSHCIFTVSLETRRVGSEVVLRSKLHLVDLAGSERAHKTGAKGQLLREAAYINTSLHYLEMVIVALHEKNTKGRTHIPYRNSMMTSVLRDSLGGNLARVKNDARLNEEVDPAVIIRQLKARVANLEEELAILKGDVVREIAGIVNLLFVLMFELLWIEQNEGAELKEYEFDKLRQKCLNFVNDPEPSAHLAMGEFTYTKMKACFDILKSMANAAGTAAATNGNSNGIPGASSGIKLISAGNGGNNQEMEQRVHELEQLVQQRDNEIAIMVNMIRKEHGAAISPELLSRGLAEYTSNQDEHQPKSQKRQSIPKPPEDYTSTLVVDPAILEDPAKAFEAFKAQYPKNDVIRDNKVALKRKYDAAKTLASEVNDARNQIKALTLKIEKLRKQQAIVDEGLLDTGIEGGDRESSSSADNARAEMEAAEQKLREQIDAHKITYKKGFNQLSELKKEIQHIQKMLEMGRIKLQKDFDLWYHRQGKAALLTETLLAQAKPGTTRSNNSKEHGSEILQEPTRSSSSPDRPESNSCRTTPRKTESKASMESKTELPAQSGRLSALRQSTARYGKVVFVSMVAFVLILPSCCGSTVEEDVSGFYEALDILKRPVRTGSRDAPGGENVVVTETGRYFGIPDEAAHLWGYPIEGVTPILASAIIGLPTDRKLLHQLEHGQYPSNRTILSESFEYAVNSGAGDWIYGVYLRYAARLDRARVLSVTKVRELHVRRRQEIKRHLTRLKSDQRVEKTNLVNLLRRERHAAERRADPELARLKAEHRNARSQALLLVFSVVIEFDEFVGSFKAKRVHNAGGKMLVRYFSTLHPAAIRRKIEQDVEQAGERGGYLHAGGMDDQD</sequence>
<evidence type="ECO:0000313" key="7">
    <source>
        <dbReference type="EMBL" id="GMF58474.1"/>
    </source>
</evidence>
<feature type="region of interest" description="Disordered" evidence="5">
    <location>
        <begin position="1"/>
        <end position="29"/>
    </location>
</feature>
<dbReference type="Gene3D" id="3.40.850.10">
    <property type="entry name" value="Kinesin motor domain"/>
    <property type="match status" value="1"/>
</dbReference>
<keyword evidence="4" id="KW-0175">Coiled coil</keyword>
<dbReference type="InterPro" id="IPR019821">
    <property type="entry name" value="Kinesin_motor_CS"/>
</dbReference>
<dbReference type="PANTHER" id="PTHR47968:SF67">
    <property type="entry name" value="KINESIN MOTOR DOMAIN-CONTAINING PROTEIN"/>
    <property type="match status" value="1"/>
</dbReference>
<gene>
    <name evidence="7" type="ORF">Pfra01_002512200</name>
</gene>
<evidence type="ECO:0000313" key="8">
    <source>
        <dbReference type="Proteomes" id="UP001165121"/>
    </source>
</evidence>
<dbReference type="AlphaFoldDB" id="A0A9W6YBZ1"/>
<dbReference type="InterPro" id="IPR027417">
    <property type="entry name" value="P-loop_NTPase"/>
</dbReference>
<feature type="compositionally biased region" description="Basic and acidic residues" evidence="5">
    <location>
        <begin position="660"/>
        <end position="669"/>
    </location>
</feature>
<name>A0A9W6YBZ1_9STRA</name>
<accession>A0A9W6YBZ1</accession>
<dbReference type="InterPro" id="IPR001752">
    <property type="entry name" value="Kinesin_motor_dom"/>
</dbReference>
<evidence type="ECO:0000256" key="5">
    <source>
        <dbReference type="SAM" id="MobiDB-lite"/>
    </source>
</evidence>
<keyword evidence="3" id="KW-0505">Motor protein</keyword>
<dbReference type="EMBL" id="BSXT01004663">
    <property type="protein sequence ID" value="GMF58474.1"/>
    <property type="molecule type" value="Genomic_DNA"/>
</dbReference>
<organism evidence="7 8">
    <name type="scientific">Phytophthora fragariaefolia</name>
    <dbReference type="NCBI Taxonomy" id="1490495"/>
    <lineage>
        <taxon>Eukaryota</taxon>
        <taxon>Sar</taxon>
        <taxon>Stramenopiles</taxon>
        <taxon>Oomycota</taxon>
        <taxon>Peronosporomycetes</taxon>
        <taxon>Peronosporales</taxon>
        <taxon>Peronosporaceae</taxon>
        <taxon>Phytophthora</taxon>
    </lineage>
</organism>
<dbReference type="InterPro" id="IPR027640">
    <property type="entry name" value="Kinesin-like_fam"/>
</dbReference>
<feature type="region of interest" description="Disordered" evidence="5">
    <location>
        <begin position="737"/>
        <end position="798"/>
    </location>
</feature>